<sequence>MHDTPDSRTDIHWPSGFSPADAHSHHRTRAVVPGSPERTFALLTDVAAWPTWIPACEEVSTDAFTETFEVRWAGYRFEIFVGEHAPPRRLGWLGVGAGVQIYQAWLFTEVEGGTEVVVENAVRAALPKAVDTLSRAWGRRVDDLWRARLARLSKGLPGPPPSTRVSAGRRHCAGIRNSWTRWSKKCSLRSQPNHRRSRSTGSRCPAAGSKPGATAPASPAPSCVAERTPDTYAGRRRRP</sequence>
<dbReference type="SUPFAM" id="SSF55961">
    <property type="entry name" value="Bet v1-like"/>
    <property type="match status" value="1"/>
</dbReference>
<feature type="region of interest" description="Disordered" evidence="1">
    <location>
        <begin position="1"/>
        <end position="27"/>
    </location>
</feature>
<keyword evidence="3" id="KW-1185">Reference proteome</keyword>
<proteinExistence type="predicted"/>
<dbReference type="Pfam" id="PF10604">
    <property type="entry name" value="Polyketide_cyc2"/>
    <property type="match status" value="1"/>
</dbReference>
<evidence type="ECO:0000313" key="2">
    <source>
        <dbReference type="EMBL" id="QNP75463.1"/>
    </source>
</evidence>
<evidence type="ECO:0000313" key="3">
    <source>
        <dbReference type="Proteomes" id="UP000516052"/>
    </source>
</evidence>
<feature type="region of interest" description="Disordered" evidence="1">
    <location>
        <begin position="186"/>
        <end position="239"/>
    </location>
</feature>
<gene>
    <name evidence="2" type="ORF">IAG44_42720</name>
</gene>
<protein>
    <submittedName>
        <fullName evidence="2">SRPBCC family protein</fullName>
    </submittedName>
</protein>
<dbReference type="InterPro" id="IPR019587">
    <property type="entry name" value="Polyketide_cyclase/dehydratase"/>
</dbReference>
<accession>A0A7H0IRP7</accession>
<feature type="compositionally biased region" description="Basic and acidic residues" evidence="1">
    <location>
        <begin position="1"/>
        <end position="11"/>
    </location>
</feature>
<dbReference type="KEGG" id="sroi:IAG44_42720"/>
<feature type="compositionally biased region" description="Low complexity" evidence="1">
    <location>
        <begin position="205"/>
        <end position="222"/>
    </location>
</feature>
<dbReference type="EMBL" id="CP060828">
    <property type="protein sequence ID" value="QNP75463.1"/>
    <property type="molecule type" value="Genomic_DNA"/>
</dbReference>
<name>A0A7H0IRP7_9ACTN</name>
<dbReference type="Proteomes" id="UP000516052">
    <property type="component" value="Chromosome"/>
</dbReference>
<dbReference type="InterPro" id="IPR023393">
    <property type="entry name" value="START-like_dom_sf"/>
</dbReference>
<feature type="compositionally biased region" description="Basic residues" evidence="1">
    <location>
        <begin position="186"/>
        <end position="198"/>
    </location>
</feature>
<reference evidence="2 3" key="1">
    <citation type="submission" date="2020-08" db="EMBL/GenBank/DDBJ databases">
        <title>A novel species.</title>
        <authorList>
            <person name="Gao J."/>
        </authorList>
    </citation>
    <scope>NUCLEOTIDE SEQUENCE [LARGE SCALE GENOMIC DNA]</scope>
    <source>
        <strain evidence="2 3">CRXT-G-22</strain>
    </source>
</reference>
<dbReference type="Gene3D" id="3.30.530.20">
    <property type="match status" value="1"/>
</dbReference>
<dbReference type="RefSeq" id="WP_187752384.1">
    <property type="nucleotide sequence ID" value="NZ_CP060828.1"/>
</dbReference>
<organism evidence="2 3">
    <name type="scientific">Streptomyces roseirectus</name>
    <dbReference type="NCBI Taxonomy" id="2768066"/>
    <lineage>
        <taxon>Bacteria</taxon>
        <taxon>Bacillati</taxon>
        <taxon>Actinomycetota</taxon>
        <taxon>Actinomycetes</taxon>
        <taxon>Kitasatosporales</taxon>
        <taxon>Streptomycetaceae</taxon>
        <taxon>Streptomyces</taxon>
    </lineage>
</organism>
<evidence type="ECO:0000256" key="1">
    <source>
        <dbReference type="SAM" id="MobiDB-lite"/>
    </source>
</evidence>
<dbReference type="AlphaFoldDB" id="A0A7H0IRP7"/>